<dbReference type="Proteomes" id="UP000249248">
    <property type="component" value="Unassembled WGS sequence"/>
</dbReference>
<evidence type="ECO:0000313" key="1">
    <source>
        <dbReference type="EMBL" id="PZE16789.1"/>
    </source>
</evidence>
<organism evidence="1 2">
    <name type="scientific">Putridiphycobacter roseus</name>
    <dbReference type="NCBI Taxonomy" id="2219161"/>
    <lineage>
        <taxon>Bacteria</taxon>
        <taxon>Pseudomonadati</taxon>
        <taxon>Bacteroidota</taxon>
        <taxon>Flavobacteriia</taxon>
        <taxon>Flavobacteriales</taxon>
        <taxon>Crocinitomicaceae</taxon>
        <taxon>Putridiphycobacter</taxon>
    </lineage>
</organism>
<reference evidence="1 2" key="1">
    <citation type="submission" date="2018-06" db="EMBL/GenBank/DDBJ databases">
        <title>The draft genome sequence of Crocinitomix sp. SM1701.</title>
        <authorList>
            <person name="Zhang X."/>
        </authorList>
    </citation>
    <scope>NUCLEOTIDE SEQUENCE [LARGE SCALE GENOMIC DNA]</scope>
    <source>
        <strain evidence="1 2">SM1701</strain>
    </source>
</reference>
<dbReference type="RefSeq" id="WP_111063398.1">
    <property type="nucleotide sequence ID" value="NZ_JBHUCU010000007.1"/>
</dbReference>
<keyword evidence="2" id="KW-1185">Reference proteome</keyword>
<accession>A0A2W1MXB8</accession>
<name>A0A2W1MXB8_9FLAO</name>
<protein>
    <submittedName>
        <fullName evidence="1">Uncharacterized protein</fullName>
    </submittedName>
</protein>
<dbReference type="EMBL" id="QKSB01000006">
    <property type="protein sequence ID" value="PZE16789.1"/>
    <property type="molecule type" value="Genomic_DNA"/>
</dbReference>
<gene>
    <name evidence="1" type="ORF">DNU06_11065</name>
</gene>
<dbReference type="AlphaFoldDB" id="A0A2W1MXB8"/>
<comment type="caution">
    <text evidence="1">The sequence shown here is derived from an EMBL/GenBank/DDBJ whole genome shotgun (WGS) entry which is preliminary data.</text>
</comment>
<proteinExistence type="predicted"/>
<evidence type="ECO:0000313" key="2">
    <source>
        <dbReference type="Proteomes" id="UP000249248"/>
    </source>
</evidence>
<sequence length="71" mass="8153">MEIFVFKTSVRTVNEVQFLTPKLNGALTQKCEWNFDLEDCDGILRVESPFMCSLTVQKIVTANGFICQELY</sequence>
<dbReference type="OrthoDB" id="1036397at2"/>